<gene>
    <name evidence="2" type="ORF">C493_17241</name>
</gene>
<organism evidence="2 3">
    <name type="scientific">Natronolimnohabitans innermongolicus JCM 12255</name>
    <dbReference type="NCBI Taxonomy" id="1227499"/>
    <lineage>
        <taxon>Archaea</taxon>
        <taxon>Methanobacteriati</taxon>
        <taxon>Methanobacteriota</taxon>
        <taxon>Stenosarchaea group</taxon>
        <taxon>Halobacteria</taxon>
        <taxon>Halobacteriales</taxon>
        <taxon>Natrialbaceae</taxon>
        <taxon>Natronolimnohabitans</taxon>
    </lineage>
</organism>
<dbReference type="RefSeq" id="WP_007260709.1">
    <property type="nucleotide sequence ID" value="NZ_AOHZ01000081.1"/>
</dbReference>
<reference evidence="2 3" key="1">
    <citation type="journal article" date="2014" name="PLoS Genet.">
        <title>Phylogenetically driven sequencing of extremely halophilic archaea reveals strategies for static and dynamic osmo-response.</title>
        <authorList>
            <person name="Becker E.A."/>
            <person name="Seitzer P.M."/>
            <person name="Tritt A."/>
            <person name="Larsen D."/>
            <person name="Krusor M."/>
            <person name="Yao A.I."/>
            <person name="Wu D."/>
            <person name="Madern D."/>
            <person name="Eisen J.A."/>
            <person name="Darling A.E."/>
            <person name="Facciotti M.T."/>
        </authorList>
    </citation>
    <scope>NUCLEOTIDE SEQUENCE [LARGE SCALE GENOMIC DNA]</scope>
    <source>
        <strain evidence="2 3">JCM 12255</strain>
    </source>
</reference>
<dbReference type="PATRIC" id="fig|1227499.3.peg.3539"/>
<dbReference type="OrthoDB" id="302327at2157"/>
<dbReference type="InterPro" id="IPR019278">
    <property type="entry name" value="DICT_dom"/>
</dbReference>
<comment type="caution">
    <text evidence="2">The sequence shown here is derived from an EMBL/GenBank/DDBJ whole genome shotgun (WGS) entry which is preliminary data.</text>
</comment>
<dbReference type="eggNOG" id="arCOG02910">
    <property type="taxonomic scope" value="Archaea"/>
</dbReference>
<protein>
    <submittedName>
        <fullName evidence="2">Putative sensor protein</fullName>
    </submittedName>
</protein>
<dbReference type="Proteomes" id="UP000011602">
    <property type="component" value="Unassembled WGS sequence"/>
</dbReference>
<feature type="domain" description="DICT" evidence="1">
    <location>
        <begin position="132"/>
        <end position="218"/>
    </location>
</feature>
<accession>L9WR66</accession>
<dbReference type="STRING" id="1227499.C493_17241"/>
<evidence type="ECO:0000313" key="3">
    <source>
        <dbReference type="Proteomes" id="UP000011602"/>
    </source>
</evidence>
<dbReference type="AlphaFoldDB" id="L9WR66"/>
<name>L9WR66_9EURY</name>
<proteinExistence type="predicted"/>
<evidence type="ECO:0000313" key="2">
    <source>
        <dbReference type="EMBL" id="ELY51696.1"/>
    </source>
</evidence>
<evidence type="ECO:0000259" key="1">
    <source>
        <dbReference type="Pfam" id="PF10069"/>
    </source>
</evidence>
<dbReference type="Pfam" id="PF10069">
    <property type="entry name" value="DICT"/>
    <property type="match status" value="1"/>
</dbReference>
<keyword evidence="3" id="KW-1185">Reference proteome</keyword>
<sequence length="268" mass="28695">MPLRSFIDDVDGPERTIAVVSDDEPGPLAAMLEAAFETQSVNVRTDGETIVGSGPLADLEGETDGDVAVLLEDGEPVAASPMTALYESLLAINSDLFVTGARGLGEIDLPDVIAGVAEAPLRLRGYPLAHKEKLLLILLSRHIEQRAWEAGDGTLRSSFQRLSRIEDEVGTREVYEGLAATDVDVHVYGVDDGTTVDVEATVHTGTDSTYRNGWFVVYRPDGAADDSGPDAGSAALVCLETASRIWEGVWTRNSERVAEIDDAIAREL</sequence>
<dbReference type="EMBL" id="AOHZ01000081">
    <property type="protein sequence ID" value="ELY51696.1"/>
    <property type="molecule type" value="Genomic_DNA"/>
</dbReference>